<gene>
    <name evidence="1" type="ORF">QFC20_001176</name>
</gene>
<comment type="caution">
    <text evidence="1">The sequence shown here is derived from an EMBL/GenBank/DDBJ whole genome shotgun (WGS) entry which is preliminary data.</text>
</comment>
<name>A0ACC2WV52_9TREE</name>
<evidence type="ECO:0000313" key="1">
    <source>
        <dbReference type="EMBL" id="KAJ9115308.1"/>
    </source>
</evidence>
<dbReference type="Proteomes" id="UP001230649">
    <property type="component" value="Unassembled WGS sequence"/>
</dbReference>
<protein>
    <submittedName>
        <fullName evidence="1">Uncharacterized protein</fullName>
    </submittedName>
</protein>
<proteinExistence type="predicted"/>
<organism evidence="1 2">
    <name type="scientific">Naganishia adeliensis</name>
    <dbReference type="NCBI Taxonomy" id="92952"/>
    <lineage>
        <taxon>Eukaryota</taxon>
        <taxon>Fungi</taxon>
        <taxon>Dikarya</taxon>
        <taxon>Basidiomycota</taxon>
        <taxon>Agaricomycotina</taxon>
        <taxon>Tremellomycetes</taxon>
        <taxon>Filobasidiales</taxon>
        <taxon>Filobasidiaceae</taxon>
        <taxon>Naganishia</taxon>
    </lineage>
</organism>
<reference evidence="1" key="1">
    <citation type="submission" date="2023-04" db="EMBL/GenBank/DDBJ databases">
        <title>Draft Genome sequencing of Naganishia species isolated from polar environments using Oxford Nanopore Technology.</title>
        <authorList>
            <person name="Leo P."/>
            <person name="Venkateswaran K."/>
        </authorList>
    </citation>
    <scope>NUCLEOTIDE SEQUENCE</scope>
    <source>
        <strain evidence="1">MNA-CCFEE 5262</strain>
    </source>
</reference>
<sequence length="938" mass="103615">MEKIGNTLRNASTKVWNLLQPSLREITFGLPMHPSSATVQEPRSDTQQPSPIGQQQYTYNTGPAESQASSPAYHSAVLHPGYYQPPPTQFAYRSLDAFAERESAIRNRDKKSRKQKLEKEMKQQGYHPERGVGNTFFLSIKSGIPEEINAALPAILDYSRRDGPPSDFSVYPGSIEALLGLVDDWLEDWEEYQRLCAQGMEGEWLQSQEEADHERWALGAILAIRNGCIAHEKVRWLLVGVRGKYSADDLAKLRNARGINGSSATLPYLPPRILLLMDKILQRDVILDVALRLPELMLYLLDILILILPCVSDTIKLSAKPLTGASNHATSNGNSKTTTPAVDIDEDDEDGETSVTLRQTGQLLRNMITESIPALFDKTSDLAMIMASIQLFSMVPATILPIDRIVDRLATFLVLTPSQREQTPWPRDLFLQSLGLLYHITSTTSLSAEMLKRHDLDGLLRILIGLTKYGVKPIWKQMRTVGPLGRIQEISPIIGVGTMTNVKGSEHAGKWLPPVLGDDDGGELTGEDVGLGPKVVLDPKVRQRIRSMREPERALAWMKECLVYQPQSYMTQVTFWTAYQDFVAPDPDPNGIKIPGPTVAGEVIKAATTAFSGASAMVMREDREGRPLPQQKFVINGLRFKRSLGRRWNYMCKWQGCHEKMGPLSNAELLEHIKTCHLAAPTHVNGVTPLVKCRWANCVSGNATPTHIMTHLPLPIDPTKEPEPSRVVVHPDTTPISVYASFPHFRPVPPLSYIPTIIPASGKPGPTVADIVHPLAFQGLEFPTDRTGQPMQEGYYACMVLKDMARALRDDIERAGSAGLSDGDDEANGLSGPNGDATSRWDAHSRNRKKRKLDRLGAFGLPAPPGLLEGSFVDPALQSAIGEVENGSGPKDAIVLLTKEERQRARMAFRSIVQEPVLQIVEQSGGDVAKRLVECLGF</sequence>
<keyword evidence="2" id="KW-1185">Reference proteome</keyword>
<accession>A0ACC2WV52</accession>
<evidence type="ECO:0000313" key="2">
    <source>
        <dbReference type="Proteomes" id="UP001230649"/>
    </source>
</evidence>
<dbReference type="EMBL" id="JASBWS010000006">
    <property type="protein sequence ID" value="KAJ9115308.1"/>
    <property type="molecule type" value="Genomic_DNA"/>
</dbReference>